<dbReference type="GO" id="GO:0016209">
    <property type="term" value="F:antioxidant activity"/>
    <property type="evidence" value="ECO:0007669"/>
    <property type="project" value="InterPro"/>
</dbReference>
<reference evidence="3 4" key="1">
    <citation type="journal article" date="2012" name="Stand. Genomic Sci.">
        <title>Complete genome sequencing and analysis of Saprospira grandis str. Lewin, a predatory marine bacterium.</title>
        <authorList>
            <person name="Saw J.H."/>
            <person name="Yuryev A."/>
            <person name="Kanbe M."/>
            <person name="Hou S."/>
            <person name="Young A.G."/>
            <person name="Aizawa S."/>
            <person name="Alam M."/>
        </authorList>
    </citation>
    <scope>NUCLEOTIDE SEQUENCE [LARGE SCALE GENOMIC DNA]</scope>
    <source>
        <strain evidence="3 4">Lewin</strain>
    </source>
</reference>
<feature type="signal peptide" evidence="1">
    <location>
        <begin position="1"/>
        <end position="22"/>
    </location>
</feature>
<evidence type="ECO:0000313" key="4">
    <source>
        <dbReference type="Proteomes" id="UP000007519"/>
    </source>
</evidence>
<gene>
    <name evidence="3" type="ordered locus">SGRA_1437</name>
</gene>
<dbReference type="Pfam" id="PF00578">
    <property type="entry name" value="AhpC-TSA"/>
    <property type="match status" value="1"/>
</dbReference>
<dbReference type="PROSITE" id="PS51257">
    <property type="entry name" value="PROKAR_LIPOPROTEIN"/>
    <property type="match status" value="1"/>
</dbReference>
<organism evidence="3 4">
    <name type="scientific">Saprospira grandis (strain Lewin)</name>
    <dbReference type="NCBI Taxonomy" id="984262"/>
    <lineage>
        <taxon>Bacteria</taxon>
        <taxon>Pseudomonadati</taxon>
        <taxon>Bacteroidota</taxon>
        <taxon>Saprospiria</taxon>
        <taxon>Saprospirales</taxon>
        <taxon>Saprospiraceae</taxon>
        <taxon>Saprospira</taxon>
    </lineage>
</organism>
<dbReference type="EMBL" id="CP002831">
    <property type="protein sequence ID" value="AFC24172.1"/>
    <property type="molecule type" value="Genomic_DNA"/>
</dbReference>
<sequence>MRYTILASLFSFLILMACQSEQGPLAPIKDKSLEQGAWRGLLRLNDSLELPFELAYDGQSWEIINGEERILLQVDSLGPDSMRWTLPVFGTYFNIKQLNRHQLRGEWVNSQKEDYRLPFKAEAGQAFRFGPKTAAQSSLAKKWAVQFSPQDSANSYPGVALFELDPQTSILKASFMTETGDYRYLAGEFKRERLQLSAFDGAHAFLFTAQRQGDGSLWGQFYSGKHWSTYWRAQPNPKAQLRPMDSLSFLKEGYEKISFSFPNSQGDSLSLEDERFEGKVVIVQIMGSWCPNCMDESRLLEEYYRRYRKEGLEVIALSYELPKDMDNFKQIEKRLRTDLGISYPMVLAGPADKKAAAKSLPMLNHILSFPTAIIIDRQGKVRKIHTGFNGPGTGDYYEEYREELAQLIEQLLVEQ</sequence>
<feature type="chain" id="PRO_5003604153" evidence="1">
    <location>
        <begin position="23"/>
        <end position="415"/>
    </location>
</feature>
<dbReference type="HOGENOM" id="CLU_675960_0_0_10"/>
<evidence type="ECO:0000313" key="3">
    <source>
        <dbReference type="EMBL" id="AFC24172.1"/>
    </source>
</evidence>
<dbReference type="SUPFAM" id="SSF52833">
    <property type="entry name" value="Thioredoxin-like"/>
    <property type="match status" value="1"/>
</dbReference>
<dbReference type="AlphaFoldDB" id="H6L7V1"/>
<dbReference type="InterPro" id="IPR013766">
    <property type="entry name" value="Thioredoxin_domain"/>
</dbReference>
<dbReference type="Proteomes" id="UP000007519">
    <property type="component" value="Chromosome"/>
</dbReference>
<protein>
    <submittedName>
        <fullName evidence="3">Alkyl hydroperoxide reductase/ thiol specific antioxidant/ mal allergen</fullName>
    </submittedName>
</protein>
<dbReference type="PANTHER" id="PTHR42852">
    <property type="entry name" value="THIOL:DISULFIDE INTERCHANGE PROTEIN DSBE"/>
    <property type="match status" value="1"/>
</dbReference>
<accession>H6L7V1</accession>
<dbReference type="RefSeq" id="WP_015691809.1">
    <property type="nucleotide sequence ID" value="NC_016940.1"/>
</dbReference>
<dbReference type="OrthoDB" id="616241at2"/>
<dbReference type="CDD" id="cd02966">
    <property type="entry name" value="TlpA_like_family"/>
    <property type="match status" value="1"/>
</dbReference>
<dbReference type="PANTHER" id="PTHR42852:SF17">
    <property type="entry name" value="THIOREDOXIN-LIKE PROTEIN HI_1115"/>
    <property type="match status" value="1"/>
</dbReference>
<evidence type="ECO:0000256" key="1">
    <source>
        <dbReference type="SAM" id="SignalP"/>
    </source>
</evidence>
<keyword evidence="1" id="KW-0732">Signal</keyword>
<name>H6L7V1_SAPGL</name>
<dbReference type="PROSITE" id="PS51352">
    <property type="entry name" value="THIOREDOXIN_2"/>
    <property type="match status" value="1"/>
</dbReference>
<dbReference type="GO" id="GO:0016491">
    <property type="term" value="F:oxidoreductase activity"/>
    <property type="evidence" value="ECO:0007669"/>
    <property type="project" value="InterPro"/>
</dbReference>
<dbReference type="STRING" id="984262.SGRA_1437"/>
<evidence type="ECO:0000259" key="2">
    <source>
        <dbReference type="PROSITE" id="PS51352"/>
    </source>
</evidence>
<proteinExistence type="predicted"/>
<dbReference type="Gene3D" id="3.40.30.10">
    <property type="entry name" value="Glutaredoxin"/>
    <property type="match status" value="1"/>
</dbReference>
<dbReference type="InterPro" id="IPR036249">
    <property type="entry name" value="Thioredoxin-like_sf"/>
</dbReference>
<dbReference type="InterPro" id="IPR050553">
    <property type="entry name" value="Thioredoxin_ResA/DsbE_sf"/>
</dbReference>
<dbReference type="KEGG" id="sgn:SGRA_1437"/>
<dbReference type="eggNOG" id="COG1225">
    <property type="taxonomic scope" value="Bacteria"/>
</dbReference>
<feature type="domain" description="Thioredoxin" evidence="2">
    <location>
        <begin position="250"/>
        <end position="409"/>
    </location>
</feature>
<keyword evidence="4" id="KW-1185">Reference proteome</keyword>
<dbReference type="InterPro" id="IPR000866">
    <property type="entry name" value="AhpC/TSA"/>
</dbReference>